<feature type="transmembrane region" description="Helical" evidence="1">
    <location>
        <begin position="15"/>
        <end position="32"/>
    </location>
</feature>
<evidence type="ECO:0000313" key="2">
    <source>
        <dbReference type="EMBL" id="POH65935.1"/>
    </source>
</evidence>
<feature type="transmembrane region" description="Helical" evidence="1">
    <location>
        <begin position="39"/>
        <end position="58"/>
    </location>
</feature>
<name>A0A2S3ZGA1_9MICO</name>
<accession>A0A2S3ZGA1</accession>
<protein>
    <submittedName>
        <fullName evidence="2">Uncharacterized protein</fullName>
    </submittedName>
</protein>
<gene>
    <name evidence="2" type="ORF">C3B59_08820</name>
</gene>
<reference evidence="2 3" key="1">
    <citation type="submission" date="2018-01" db="EMBL/GenBank/DDBJ databases">
        <title>Cryobacterium sp. nov., from glaciers in China.</title>
        <authorList>
            <person name="Liu Q."/>
            <person name="Xin Y.-H."/>
        </authorList>
    </citation>
    <scope>NUCLEOTIDE SEQUENCE [LARGE SCALE GENOMIC DNA]</scope>
    <source>
        <strain evidence="2 3">TMB1-8</strain>
    </source>
</reference>
<dbReference type="AlphaFoldDB" id="A0A2S3ZGA1"/>
<dbReference type="OrthoDB" id="4980087at2"/>
<keyword evidence="1" id="KW-0472">Membrane</keyword>
<sequence>MASDGRGNVTVGDGGWGFFFLLAYVGAAIYFVSTSDGSFWGFILGLLQAIVWPVYLTYEVLLLLVGP</sequence>
<evidence type="ECO:0000256" key="1">
    <source>
        <dbReference type="SAM" id="Phobius"/>
    </source>
</evidence>
<dbReference type="EMBL" id="PPXF01000038">
    <property type="protein sequence ID" value="POH65935.1"/>
    <property type="molecule type" value="Genomic_DNA"/>
</dbReference>
<dbReference type="RefSeq" id="WP_088457014.1">
    <property type="nucleotide sequence ID" value="NZ_PPXE01000011.1"/>
</dbReference>
<organism evidence="2 3">
    <name type="scientific">Cryobacterium zongtaii</name>
    <dbReference type="NCBI Taxonomy" id="1259217"/>
    <lineage>
        <taxon>Bacteria</taxon>
        <taxon>Bacillati</taxon>
        <taxon>Actinomycetota</taxon>
        <taxon>Actinomycetes</taxon>
        <taxon>Micrococcales</taxon>
        <taxon>Microbacteriaceae</taxon>
        <taxon>Cryobacterium</taxon>
    </lineage>
</organism>
<proteinExistence type="predicted"/>
<keyword evidence="1" id="KW-1133">Transmembrane helix</keyword>
<keyword evidence="1" id="KW-0812">Transmembrane</keyword>
<evidence type="ECO:0000313" key="3">
    <source>
        <dbReference type="Proteomes" id="UP000237104"/>
    </source>
</evidence>
<dbReference type="Proteomes" id="UP000237104">
    <property type="component" value="Unassembled WGS sequence"/>
</dbReference>
<comment type="caution">
    <text evidence="2">The sequence shown here is derived from an EMBL/GenBank/DDBJ whole genome shotgun (WGS) entry which is preliminary data.</text>
</comment>